<evidence type="ECO:0000313" key="1">
    <source>
        <dbReference type="EMBL" id="MEW1974742.1"/>
    </source>
</evidence>
<gene>
    <name evidence="1" type="ORF">AB0301_06635</name>
</gene>
<protein>
    <submittedName>
        <fullName evidence="1">Uncharacterized protein</fullName>
    </submittedName>
</protein>
<dbReference type="Proteomes" id="UP001553715">
    <property type="component" value="Unassembled WGS sequence"/>
</dbReference>
<keyword evidence="2" id="KW-1185">Reference proteome</keyword>
<comment type="caution">
    <text evidence="1">The sequence shown here is derived from an EMBL/GenBank/DDBJ whole genome shotgun (WGS) entry which is preliminary data.</text>
</comment>
<accession>A0ABV3LFS6</accession>
<reference evidence="1 2" key="1">
    <citation type="submission" date="2024-06" db="EMBL/GenBank/DDBJ databases">
        <title>The Natural Products Discovery Center: Release of the First 8490 Sequenced Strains for Exploring Actinobacteria Biosynthetic Diversity.</title>
        <authorList>
            <person name="Kalkreuter E."/>
            <person name="Kautsar S.A."/>
            <person name="Yang D."/>
            <person name="Bader C.D."/>
            <person name="Teijaro C.N."/>
            <person name="Fluegel L."/>
            <person name="Davis C.M."/>
            <person name="Simpson J.R."/>
            <person name="Lauterbach L."/>
            <person name="Steele A.D."/>
            <person name="Gui C."/>
            <person name="Meng S."/>
            <person name="Li G."/>
            <person name="Viehrig K."/>
            <person name="Ye F."/>
            <person name="Su P."/>
            <person name="Kiefer A.F."/>
            <person name="Nichols A."/>
            <person name="Cepeda A.J."/>
            <person name="Yan W."/>
            <person name="Fan B."/>
            <person name="Jiang Y."/>
            <person name="Adhikari A."/>
            <person name="Zheng C.-J."/>
            <person name="Schuster L."/>
            <person name="Cowan T.M."/>
            <person name="Smanski M.J."/>
            <person name="Chevrette M.G."/>
            <person name="De Carvalho L.P.S."/>
            <person name="Shen B."/>
        </authorList>
    </citation>
    <scope>NUCLEOTIDE SEQUENCE [LARGE SCALE GENOMIC DNA]</scope>
    <source>
        <strain evidence="1 2">NPDC077434</strain>
    </source>
</reference>
<evidence type="ECO:0000313" key="2">
    <source>
        <dbReference type="Proteomes" id="UP001553715"/>
    </source>
</evidence>
<name>A0ABV3LFS6_9MICO</name>
<organism evidence="1 2">
    <name type="scientific">Microbacterium profundi</name>
    <dbReference type="NCBI Taxonomy" id="450380"/>
    <lineage>
        <taxon>Bacteria</taxon>
        <taxon>Bacillati</taxon>
        <taxon>Actinomycetota</taxon>
        <taxon>Actinomycetes</taxon>
        <taxon>Micrococcales</taxon>
        <taxon>Microbacteriaceae</taxon>
        <taxon>Microbacterium</taxon>
    </lineage>
</organism>
<proteinExistence type="predicted"/>
<dbReference type="RefSeq" id="WP_033107110.1">
    <property type="nucleotide sequence ID" value="NZ_JAJVKR010000001.1"/>
</dbReference>
<dbReference type="EMBL" id="JBFBMH010000006">
    <property type="protein sequence ID" value="MEW1974742.1"/>
    <property type="molecule type" value="Genomic_DNA"/>
</dbReference>
<sequence length="89" mass="9845">MTPKLAEVLDAARALSRSERAEIAHELIATLETTEEFDEARYAELTSAVNEGIEQLDRGEGIRVSADSIDEYIRDLGQVATKRAARRIA</sequence>